<name>A0A163G263_DIDRA</name>
<comment type="caution">
    <text evidence="2">The sequence shown here is derived from an EMBL/GenBank/DDBJ whole genome shotgun (WGS) entry which is preliminary data.</text>
</comment>
<feature type="region of interest" description="Disordered" evidence="1">
    <location>
        <begin position="127"/>
        <end position="149"/>
    </location>
</feature>
<dbReference type="AlphaFoldDB" id="A0A163G263"/>
<protein>
    <submittedName>
        <fullName evidence="2">Aminoacyl-tRNA editing</fullName>
    </submittedName>
</protein>
<gene>
    <name evidence="2" type="ORF">ST47_g4264</name>
</gene>
<sequence>MKLAFARLARARAPCIRSVRTFSTTATRFQSPVHSIPYTESCPAPTCACASTPADLDIDRKTPLLNTMAPYAEQVLICTGKEDWTSKLEDEGGATGEFVKGLKGVIGKGGPAFDVCSPPPISEFCLKRRSSATKSKQGGKRGRSRENKK</sequence>
<organism evidence="2 3">
    <name type="scientific">Didymella rabiei</name>
    <name type="common">Chickpea ascochyta blight fungus</name>
    <name type="synonym">Mycosphaerella rabiei</name>
    <dbReference type="NCBI Taxonomy" id="5454"/>
    <lineage>
        <taxon>Eukaryota</taxon>
        <taxon>Fungi</taxon>
        <taxon>Dikarya</taxon>
        <taxon>Ascomycota</taxon>
        <taxon>Pezizomycotina</taxon>
        <taxon>Dothideomycetes</taxon>
        <taxon>Pleosporomycetidae</taxon>
        <taxon>Pleosporales</taxon>
        <taxon>Pleosporineae</taxon>
        <taxon>Didymellaceae</taxon>
        <taxon>Ascochyta</taxon>
    </lineage>
</organism>
<dbReference type="Proteomes" id="UP000076837">
    <property type="component" value="Unassembled WGS sequence"/>
</dbReference>
<accession>A0A163G263</accession>
<dbReference type="EMBL" id="JYNV01000155">
    <property type="protein sequence ID" value="KZM24645.1"/>
    <property type="molecule type" value="Genomic_DNA"/>
</dbReference>
<proteinExistence type="predicted"/>
<evidence type="ECO:0000256" key="1">
    <source>
        <dbReference type="SAM" id="MobiDB-lite"/>
    </source>
</evidence>
<evidence type="ECO:0000313" key="3">
    <source>
        <dbReference type="Proteomes" id="UP000076837"/>
    </source>
</evidence>
<reference evidence="2 3" key="1">
    <citation type="journal article" date="2016" name="Sci. Rep.">
        <title>Draft genome sequencing and secretome analysis of fungal phytopathogen Ascochyta rabiei provides insight into the necrotrophic effector repertoire.</title>
        <authorList>
            <person name="Verma S."/>
            <person name="Gazara R.K."/>
            <person name="Nizam S."/>
            <person name="Parween S."/>
            <person name="Chattopadhyay D."/>
            <person name="Verma P.K."/>
        </authorList>
    </citation>
    <scope>NUCLEOTIDE SEQUENCE [LARGE SCALE GENOMIC DNA]</scope>
    <source>
        <strain evidence="2 3">ArDII</strain>
    </source>
</reference>
<dbReference type="STRING" id="5454.A0A163G263"/>
<evidence type="ECO:0000313" key="2">
    <source>
        <dbReference type="EMBL" id="KZM24645.1"/>
    </source>
</evidence>
<keyword evidence="3" id="KW-1185">Reference proteome</keyword>